<evidence type="ECO:0000256" key="2">
    <source>
        <dbReference type="ARBA" id="ARBA00006265"/>
    </source>
</evidence>
<comment type="caution">
    <text evidence="7">The sequence shown here is derived from an EMBL/GenBank/DDBJ whole genome shotgun (WGS) entry which is preliminary data.</text>
</comment>
<dbReference type="GO" id="GO:0005634">
    <property type="term" value="C:nucleus"/>
    <property type="evidence" value="ECO:0007669"/>
    <property type="project" value="UniProtKB-SubCell"/>
</dbReference>
<feature type="domain" description="RRM" evidence="6">
    <location>
        <begin position="109"/>
        <end position="184"/>
    </location>
</feature>
<proteinExistence type="inferred from homology"/>
<evidence type="ECO:0000256" key="3">
    <source>
        <dbReference type="ARBA" id="ARBA00022664"/>
    </source>
</evidence>
<evidence type="ECO:0000256" key="4">
    <source>
        <dbReference type="ARBA" id="ARBA00023242"/>
    </source>
</evidence>
<dbReference type="GO" id="GO:0003723">
    <property type="term" value="F:RNA binding"/>
    <property type="evidence" value="ECO:0007669"/>
    <property type="project" value="InterPro"/>
</dbReference>
<dbReference type="SMART" id="SM00360">
    <property type="entry name" value="RRM"/>
    <property type="match status" value="1"/>
</dbReference>
<dbReference type="InterPro" id="IPR034772">
    <property type="entry name" value="CPSF6/7"/>
</dbReference>
<reference evidence="8" key="1">
    <citation type="submission" date="2022-10" db="EMBL/GenBank/DDBJ databases">
        <title>Genome assembly of Pristionchus species.</title>
        <authorList>
            <person name="Yoshida K."/>
            <person name="Sommer R.J."/>
        </authorList>
    </citation>
    <scope>NUCLEOTIDE SEQUENCE [LARGE SCALE GENOMIC DNA]</scope>
    <source>
        <strain evidence="8">RS5460</strain>
    </source>
</reference>
<name>A0AAN5CQP5_9BILA</name>
<feature type="region of interest" description="Disordered" evidence="5">
    <location>
        <begin position="454"/>
        <end position="490"/>
    </location>
</feature>
<dbReference type="GO" id="GO:0006397">
    <property type="term" value="P:mRNA processing"/>
    <property type="evidence" value="ECO:0007669"/>
    <property type="project" value="UniProtKB-KW"/>
</dbReference>
<dbReference type="Proteomes" id="UP001328107">
    <property type="component" value="Unassembled WGS sequence"/>
</dbReference>
<keyword evidence="8" id="KW-1185">Reference proteome</keyword>
<gene>
    <name evidence="7" type="ORF">PMAYCL1PPCAC_19076</name>
</gene>
<feature type="non-terminal residue" evidence="7">
    <location>
        <position position="1"/>
    </location>
</feature>
<keyword evidence="4" id="KW-0539">Nucleus</keyword>
<evidence type="ECO:0000313" key="7">
    <source>
        <dbReference type="EMBL" id="GMR48881.1"/>
    </source>
</evidence>
<dbReference type="SUPFAM" id="SSF54928">
    <property type="entry name" value="RNA-binding domain, RBD"/>
    <property type="match status" value="1"/>
</dbReference>
<evidence type="ECO:0000256" key="1">
    <source>
        <dbReference type="ARBA" id="ARBA00004123"/>
    </source>
</evidence>
<feature type="region of interest" description="Disordered" evidence="5">
    <location>
        <begin position="315"/>
        <end position="337"/>
    </location>
</feature>
<comment type="similarity">
    <text evidence="2">Belongs to the RRM CPSF6/7 family.</text>
</comment>
<comment type="subcellular location">
    <subcellularLocation>
        <location evidence="1">Nucleus</location>
    </subcellularLocation>
</comment>
<evidence type="ECO:0000259" key="6">
    <source>
        <dbReference type="SMART" id="SM00360"/>
    </source>
</evidence>
<dbReference type="AlphaFoldDB" id="A0AAN5CQP5"/>
<feature type="region of interest" description="Disordered" evidence="5">
    <location>
        <begin position="1"/>
        <end position="27"/>
    </location>
</feature>
<evidence type="ECO:0000313" key="8">
    <source>
        <dbReference type="Proteomes" id="UP001328107"/>
    </source>
</evidence>
<dbReference type="InterPro" id="IPR000504">
    <property type="entry name" value="RRM_dom"/>
</dbReference>
<evidence type="ECO:0000256" key="5">
    <source>
        <dbReference type="SAM" id="MobiDB-lite"/>
    </source>
</evidence>
<keyword evidence="3" id="KW-0507">mRNA processing</keyword>
<dbReference type="InterPro" id="IPR012677">
    <property type="entry name" value="Nucleotide-bd_a/b_plait_sf"/>
</dbReference>
<accession>A0AAN5CQP5</accession>
<dbReference type="InterPro" id="IPR035979">
    <property type="entry name" value="RBD_domain_sf"/>
</dbReference>
<organism evidence="7 8">
    <name type="scientific">Pristionchus mayeri</name>
    <dbReference type="NCBI Taxonomy" id="1317129"/>
    <lineage>
        <taxon>Eukaryota</taxon>
        <taxon>Metazoa</taxon>
        <taxon>Ecdysozoa</taxon>
        <taxon>Nematoda</taxon>
        <taxon>Chromadorea</taxon>
        <taxon>Rhabditida</taxon>
        <taxon>Rhabditina</taxon>
        <taxon>Diplogasteromorpha</taxon>
        <taxon>Diplogasteroidea</taxon>
        <taxon>Neodiplogasteridae</taxon>
        <taxon>Pristionchus</taxon>
    </lineage>
</organism>
<protein>
    <recommendedName>
        <fullName evidence="6">RRM domain-containing protein</fullName>
    </recommendedName>
</protein>
<dbReference type="Gene3D" id="3.30.70.330">
    <property type="match status" value="1"/>
</dbReference>
<dbReference type="PANTHER" id="PTHR23204">
    <property type="entry name" value="CLEAVAGE AND POLYADENYLATION SPECIFIC FACTOR"/>
    <property type="match status" value="1"/>
</dbReference>
<dbReference type="EMBL" id="BTRK01000004">
    <property type="protein sequence ID" value="GMR48881.1"/>
    <property type="molecule type" value="Genomic_DNA"/>
</dbReference>
<feature type="compositionally biased region" description="Basic residues" evidence="5">
    <location>
        <begin position="472"/>
        <end position="490"/>
    </location>
</feature>
<sequence>KMADNEEELLAGGDANNSLDHIDEDKLLAEDDAPDEFNPFVQEVKQEELDLFDAAIEPSGADKEIATTASTPTVVSTPSTPSLGITTNAGVTFSNSAANIANITGKKFCCYIGNMTWWTTDDDLVKVISSCGVDDLVDLKFYENRLNGQSKGFCLAVFLTDQSVRTITEKLVLKPVHGQTLVVLPYSKISLARLEEASAKSQSRAEAKKPKEENGMLNMGTIRIGAMGITPMGPGGPVGPPVQQQPPPMMNLMGQRPPMVQMGGPLMGAPMGARPGGPVGPMNPQQQMIIPQTRIMAGGMVQMGGPPPQMIRPGGAPQMSQPPPGMGRPMGAPPPTGPPQPLMGRPVVAPPNVGTAGFPAGAHINPNVYPGYSHGAPQEAPLMEGEAEEVMNRNRTISSSAISRAISDATSGNHADAIETLLTAISLIKQSRVAGDERCKLLISSLHDTLSGIEAKMKERKRERRDRSRSRSRERKHRRRSRSRSPRRKY</sequence>
<dbReference type="InterPro" id="IPR057951">
    <property type="entry name" value="CPSF6/7_RSLD_N"/>
</dbReference>
<feature type="compositionally biased region" description="Pro residues" evidence="5">
    <location>
        <begin position="320"/>
        <end position="337"/>
    </location>
</feature>
<dbReference type="Pfam" id="PF25524">
    <property type="entry name" value="RSLD_CPSF6"/>
    <property type="match status" value="1"/>
</dbReference>